<comment type="similarity">
    <text evidence="1 6 7">Belongs to the acetokinase family.</text>
</comment>
<dbReference type="GO" id="GO:0016301">
    <property type="term" value="F:kinase activity"/>
    <property type="evidence" value="ECO:0007669"/>
    <property type="project" value="UniProtKB-KW"/>
</dbReference>
<comment type="cofactor">
    <cofactor evidence="6">
        <name>Mg(2+)</name>
        <dbReference type="ChEBI" id="CHEBI:18420"/>
    </cofactor>
    <cofactor evidence="6">
        <name>Mn(2+)</name>
        <dbReference type="ChEBI" id="CHEBI:29035"/>
    </cofactor>
    <text evidence="6">Mg(2+). Can also accept Mn(2+).</text>
</comment>
<keyword evidence="2 6" id="KW-0808">Transferase</keyword>
<evidence type="ECO:0000256" key="4">
    <source>
        <dbReference type="ARBA" id="ARBA00022777"/>
    </source>
</evidence>
<comment type="pathway">
    <text evidence="6">Metabolic intermediate biosynthesis; acetyl-CoA biosynthesis; acetyl-CoA from acetate: step 1/2.</text>
</comment>
<dbReference type="InterPro" id="IPR004372">
    <property type="entry name" value="Ac/propionate_kinase"/>
</dbReference>
<comment type="function">
    <text evidence="6">Catalyzes the formation of acetyl phosphate from acetate and ATP. Can also catalyze the reverse reaction.</text>
</comment>
<keyword evidence="5 6" id="KW-0067">ATP-binding</keyword>
<keyword evidence="6" id="KW-0479">Metal-binding</keyword>
<dbReference type="PRINTS" id="PR00471">
    <property type="entry name" value="ACETATEKNASE"/>
</dbReference>
<evidence type="ECO:0000256" key="5">
    <source>
        <dbReference type="ARBA" id="ARBA00022840"/>
    </source>
</evidence>
<evidence type="ECO:0000256" key="6">
    <source>
        <dbReference type="HAMAP-Rule" id="MF_00020"/>
    </source>
</evidence>
<dbReference type="PANTHER" id="PTHR21060:SF15">
    <property type="entry name" value="ACETATE KINASE-RELATED"/>
    <property type="match status" value="1"/>
</dbReference>
<feature type="binding site" evidence="6">
    <location>
        <begin position="280"/>
        <end position="282"/>
    </location>
    <ligand>
        <name>ATP</name>
        <dbReference type="ChEBI" id="CHEBI:30616"/>
    </ligand>
</feature>
<dbReference type="EC" id="2.7.2.1" evidence="6"/>
<evidence type="ECO:0000313" key="9">
    <source>
        <dbReference type="Proteomes" id="UP001206312"/>
    </source>
</evidence>
<dbReference type="SUPFAM" id="SSF53067">
    <property type="entry name" value="Actin-like ATPase domain"/>
    <property type="match status" value="2"/>
</dbReference>
<evidence type="ECO:0000256" key="2">
    <source>
        <dbReference type="ARBA" id="ARBA00022679"/>
    </source>
</evidence>
<keyword evidence="6" id="KW-0460">Magnesium</keyword>
<comment type="subunit">
    <text evidence="6">Homodimer.</text>
</comment>
<accession>A0ABT1AZT2</accession>
<keyword evidence="4 6" id="KW-0418">Kinase</keyword>
<dbReference type="InterPro" id="IPR023865">
    <property type="entry name" value="Aliphatic_acid_kinase_CS"/>
</dbReference>
<evidence type="ECO:0000256" key="3">
    <source>
        <dbReference type="ARBA" id="ARBA00022741"/>
    </source>
</evidence>
<evidence type="ECO:0000313" key="8">
    <source>
        <dbReference type="EMBL" id="MCO5725167.1"/>
    </source>
</evidence>
<evidence type="ECO:0000256" key="1">
    <source>
        <dbReference type="ARBA" id="ARBA00008748"/>
    </source>
</evidence>
<gene>
    <name evidence="6" type="primary">ackA</name>
    <name evidence="8" type="ORF">NG653_09895</name>
</gene>
<feature type="binding site" evidence="6">
    <location>
        <position position="16"/>
    </location>
    <ligand>
        <name>ATP</name>
        <dbReference type="ChEBI" id="CHEBI:30616"/>
    </ligand>
</feature>
<dbReference type="Gene3D" id="3.30.420.40">
    <property type="match status" value="2"/>
</dbReference>
<sequence length="399" mass="43152">MQTQILVLNSGSSSLKFQLLNMPDEASVCHGIAERIGTGGTLLKFNSPEGAWQEELGDAGHREALQRIAQALGELQPGTLDGANGIAAIGHRVVHGGTRFSGTVAADAEVLEQIRELSDLAPLHNPHNLEGILLSEAFFPEALQVAVFDTAFHRTIPLKARKYALPENLYRQHGIQVYGFHGTSHKYVHSLVAPLLPEGAKVVSLHLGNGCSATAIRGGQSIDHSLGFTPSNGLIMGSRSGDIDHGIIFYLVEELGYSLEDVKKLLNRESGLLGLTGFSDFRDIQQGAAQGDEACRLALEMAAYRIKKYIGAYAAAMNGLDAVLFTAGIGEHSSVLREAVCRDLDFLGVRLDLQKNGESGGRVHPIHAADSRVRVFVVRTDEELAIAREALRLWRERRG</sequence>
<dbReference type="PIRSF" id="PIRSF000722">
    <property type="entry name" value="Acetate_prop_kin"/>
    <property type="match status" value="1"/>
</dbReference>
<keyword evidence="6" id="KW-0963">Cytoplasm</keyword>
<feature type="binding site" evidence="6">
    <location>
        <position position="9"/>
    </location>
    <ligand>
        <name>Mg(2+)</name>
        <dbReference type="ChEBI" id="CHEBI:18420"/>
    </ligand>
</feature>
<dbReference type="Pfam" id="PF00871">
    <property type="entry name" value="Acetate_kinase"/>
    <property type="match status" value="1"/>
</dbReference>
<keyword evidence="9" id="KW-1185">Reference proteome</keyword>
<comment type="subcellular location">
    <subcellularLocation>
        <location evidence="6">Cytoplasm</location>
    </subcellularLocation>
</comment>
<organism evidence="8 9">
    <name type="scientific">Robiginitalea marina</name>
    <dbReference type="NCBI Taxonomy" id="2954105"/>
    <lineage>
        <taxon>Bacteria</taxon>
        <taxon>Pseudomonadati</taxon>
        <taxon>Bacteroidota</taxon>
        <taxon>Flavobacteriia</taxon>
        <taxon>Flavobacteriales</taxon>
        <taxon>Flavobacteriaceae</taxon>
        <taxon>Robiginitalea</taxon>
    </lineage>
</organism>
<dbReference type="Proteomes" id="UP001206312">
    <property type="component" value="Unassembled WGS sequence"/>
</dbReference>
<dbReference type="PROSITE" id="PS01076">
    <property type="entry name" value="ACETATE_KINASE_2"/>
    <property type="match status" value="1"/>
</dbReference>
<reference evidence="8 9" key="1">
    <citation type="submission" date="2022-06" db="EMBL/GenBank/DDBJ databases">
        <authorList>
            <person name="Xuan X."/>
        </authorList>
    </citation>
    <scope>NUCLEOTIDE SEQUENCE [LARGE SCALE GENOMIC DNA]</scope>
    <source>
        <strain evidence="8 9">2V75</strain>
    </source>
</reference>
<dbReference type="InterPro" id="IPR043129">
    <property type="entry name" value="ATPase_NBD"/>
</dbReference>
<dbReference type="InterPro" id="IPR000890">
    <property type="entry name" value="Aliphatic_acid_kin_short-chain"/>
</dbReference>
<feature type="binding site" evidence="6">
    <location>
        <position position="382"/>
    </location>
    <ligand>
        <name>Mg(2+)</name>
        <dbReference type="ChEBI" id="CHEBI:18420"/>
    </ligand>
</feature>
<comment type="catalytic activity">
    <reaction evidence="6">
        <text>acetate + ATP = acetyl phosphate + ADP</text>
        <dbReference type="Rhea" id="RHEA:11352"/>
        <dbReference type="ChEBI" id="CHEBI:22191"/>
        <dbReference type="ChEBI" id="CHEBI:30089"/>
        <dbReference type="ChEBI" id="CHEBI:30616"/>
        <dbReference type="ChEBI" id="CHEBI:456216"/>
        <dbReference type="EC" id="2.7.2.1"/>
    </reaction>
</comment>
<keyword evidence="3 6" id="KW-0547">Nucleotide-binding</keyword>
<dbReference type="NCBIfam" id="TIGR00016">
    <property type="entry name" value="ackA"/>
    <property type="match status" value="1"/>
</dbReference>
<dbReference type="PROSITE" id="PS01075">
    <property type="entry name" value="ACETATE_KINASE_1"/>
    <property type="match status" value="1"/>
</dbReference>
<comment type="caution">
    <text evidence="8">The sequence shown here is derived from an EMBL/GenBank/DDBJ whole genome shotgun (WGS) entry which is preliminary data.</text>
</comment>
<feature type="site" description="Transition state stabilizer" evidence="6">
    <location>
        <position position="239"/>
    </location>
</feature>
<feature type="binding site" evidence="6">
    <location>
        <position position="92"/>
    </location>
    <ligand>
        <name>substrate</name>
    </ligand>
</feature>
<feature type="binding site" evidence="6">
    <location>
        <begin position="206"/>
        <end position="210"/>
    </location>
    <ligand>
        <name>ATP</name>
        <dbReference type="ChEBI" id="CHEBI:30616"/>
    </ligand>
</feature>
<dbReference type="HAMAP" id="MF_00020">
    <property type="entry name" value="Acetate_kinase"/>
    <property type="match status" value="1"/>
</dbReference>
<dbReference type="PANTHER" id="PTHR21060">
    <property type="entry name" value="ACETATE KINASE"/>
    <property type="match status" value="1"/>
</dbReference>
<dbReference type="CDD" id="cd24010">
    <property type="entry name" value="ASKHA_NBD_AcK_PK"/>
    <property type="match status" value="1"/>
</dbReference>
<proteinExistence type="inferred from homology"/>
<feature type="site" description="Transition state stabilizer" evidence="6">
    <location>
        <position position="181"/>
    </location>
</feature>
<evidence type="ECO:0000256" key="7">
    <source>
        <dbReference type="RuleBase" id="RU003835"/>
    </source>
</evidence>
<name>A0ABT1AZT2_9FLAO</name>
<dbReference type="RefSeq" id="WP_252741545.1">
    <property type="nucleotide sequence ID" value="NZ_JAMXIB010000007.1"/>
</dbReference>
<feature type="active site" description="Proton donor/acceptor" evidence="6">
    <location>
        <position position="149"/>
    </location>
</feature>
<protein>
    <recommendedName>
        <fullName evidence="6">Acetate kinase</fullName>
        <ecNumber evidence="6">2.7.2.1</ecNumber>
    </recommendedName>
    <alternativeName>
        <fullName evidence="6">Acetokinase</fullName>
    </alternativeName>
</protein>
<dbReference type="EMBL" id="JAMXIB010000007">
    <property type="protein sequence ID" value="MCO5725167.1"/>
    <property type="molecule type" value="Genomic_DNA"/>
</dbReference>
<feature type="binding site" evidence="6">
    <location>
        <begin position="328"/>
        <end position="332"/>
    </location>
    <ligand>
        <name>ATP</name>
        <dbReference type="ChEBI" id="CHEBI:30616"/>
    </ligand>
</feature>